<name>A0A0G0HYT6_9BACT</name>
<dbReference type="HAMAP" id="MF_00480_B">
    <property type="entry name" value="Ribosomal_uS7_B"/>
    <property type="match status" value="1"/>
</dbReference>
<dbReference type="InterPro" id="IPR023798">
    <property type="entry name" value="Ribosomal_uS7_dom"/>
</dbReference>
<feature type="region of interest" description="Disordered" evidence="7">
    <location>
        <begin position="135"/>
        <end position="159"/>
    </location>
</feature>
<dbReference type="PIRSF" id="PIRSF002122">
    <property type="entry name" value="RPS7p_RPS7a_RPS5e_RPS7o"/>
    <property type="match status" value="1"/>
</dbReference>
<evidence type="ECO:0000256" key="3">
    <source>
        <dbReference type="ARBA" id="ARBA00022884"/>
    </source>
</evidence>
<dbReference type="NCBIfam" id="TIGR01029">
    <property type="entry name" value="rpsG_bact"/>
    <property type="match status" value="1"/>
</dbReference>
<dbReference type="Gene3D" id="1.10.455.10">
    <property type="entry name" value="Ribosomal protein S7 domain"/>
    <property type="match status" value="1"/>
</dbReference>
<comment type="function">
    <text evidence="6">One of the primary rRNA binding proteins, it binds directly to 16S rRNA where it nucleates assembly of the head domain of the 30S subunit. Is located at the subunit interface close to the decoding center, probably blocks exit of the E-site tRNA.</text>
</comment>
<dbReference type="GO" id="GO:0015935">
    <property type="term" value="C:small ribosomal subunit"/>
    <property type="evidence" value="ECO:0007669"/>
    <property type="project" value="InterPro"/>
</dbReference>
<dbReference type="GO" id="GO:0000049">
    <property type="term" value="F:tRNA binding"/>
    <property type="evidence" value="ECO:0007669"/>
    <property type="project" value="UniProtKB-UniRule"/>
</dbReference>
<evidence type="ECO:0000256" key="5">
    <source>
        <dbReference type="ARBA" id="ARBA00023274"/>
    </source>
</evidence>
<feature type="compositionally biased region" description="Basic and acidic residues" evidence="7">
    <location>
        <begin position="140"/>
        <end position="149"/>
    </location>
</feature>
<evidence type="ECO:0000313" key="10">
    <source>
        <dbReference type="Proteomes" id="UP000034508"/>
    </source>
</evidence>
<keyword evidence="5 6" id="KW-0687">Ribonucleoprotein</keyword>
<accession>A0A0G0HYT6</accession>
<dbReference type="Proteomes" id="UP000034508">
    <property type="component" value="Unassembled WGS sequence"/>
</dbReference>
<organism evidence="9 10">
    <name type="scientific">Berkelbacteria bacterium GW2011_GWA1_36_9</name>
    <dbReference type="NCBI Taxonomy" id="1618331"/>
    <lineage>
        <taxon>Bacteria</taxon>
        <taxon>Candidatus Berkelbacteria</taxon>
    </lineage>
</organism>
<dbReference type="GO" id="GO:0019843">
    <property type="term" value="F:rRNA binding"/>
    <property type="evidence" value="ECO:0007669"/>
    <property type="project" value="UniProtKB-UniRule"/>
</dbReference>
<dbReference type="PANTHER" id="PTHR11205">
    <property type="entry name" value="RIBOSOMAL PROTEIN S7"/>
    <property type="match status" value="1"/>
</dbReference>
<evidence type="ECO:0000256" key="7">
    <source>
        <dbReference type="SAM" id="MobiDB-lite"/>
    </source>
</evidence>
<reference evidence="9 10" key="1">
    <citation type="journal article" date="2015" name="Nature">
        <title>rRNA introns, odd ribosomes, and small enigmatic genomes across a large radiation of phyla.</title>
        <authorList>
            <person name="Brown C.T."/>
            <person name="Hug L.A."/>
            <person name="Thomas B.C."/>
            <person name="Sharon I."/>
            <person name="Castelle C.J."/>
            <person name="Singh A."/>
            <person name="Wilkins M.J."/>
            <person name="Williams K.H."/>
            <person name="Banfield J.F."/>
        </authorList>
    </citation>
    <scope>NUCLEOTIDE SEQUENCE [LARGE SCALE GENOMIC DNA]</scope>
</reference>
<evidence type="ECO:0000259" key="8">
    <source>
        <dbReference type="Pfam" id="PF00177"/>
    </source>
</evidence>
<evidence type="ECO:0000256" key="6">
    <source>
        <dbReference type="HAMAP-Rule" id="MF_00480"/>
    </source>
</evidence>
<comment type="caution">
    <text evidence="9">The sequence shown here is derived from an EMBL/GenBank/DDBJ whole genome shotgun (WGS) entry which is preliminary data.</text>
</comment>
<dbReference type="CDD" id="cd14869">
    <property type="entry name" value="uS7_Bacteria"/>
    <property type="match status" value="1"/>
</dbReference>
<evidence type="ECO:0000313" key="9">
    <source>
        <dbReference type="EMBL" id="KKQ17174.1"/>
    </source>
</evidence>
<evidence type="ECO:0000256" key="2">
    <source>
        <dbReference type="ARBA" id="ARBA00022730"/>
    </source>
</evidence>
<evidence type="ECO:0000256" key="1">
    <source>
        <dbReference type="ARBA" id="ARBA00007151"/>
    </source>
</evidence>
<dbReference type="EMBL" id="LBSM01000021">
    <property type="protein sequence ID" value="KKQ17174.1"/>
    <property type="molecule type" value="Genomic_DNA"/>
</dbReference>
<dbReference type="GO" id="GO:0006412">
    <property type="term" value="P:translation"/>
    <property type="evidence" value="ECO:0007669"/>
    <property type="project" value="UniProtKB-UniRule"/>
</dbReference>
<keyword evidence="2 6" id="KW-0699">rRNA-binding</keyword>
<keyword evidence="3 6" id="KW-0694">RNA-binding</keyword>
<dbReference type="Pfam" id="PF00177">
    <property type="entry name" value="Ribosomal_S7"/>
    <property type="match status" value="1"/>
</dbReference>
<keyword evidence="6" id="KW-0820">tRNA-binding</keyword>
<dbReference type="AlphaFoldDB" id="A0A0G0HYT6"/>
<dbReference type="InterPro" id="IPR005717">
    <property type="entry name" value="Ribosomal_uS7_bac/org-type"/>
</dbReference>
<dbReference type="FunFam" id="1.10.455.10:FF:000001">
    <property type="entry name" value="30S ribosomal protein S7"/>
    <property type="match status" value="1"/>
</dbReference>
<dbReference type="InterPro" id="IPR000235">
    <property type="entry name" value="Ribosomal_uS7"/>
</dbReference>
<comment type="similarity">
    <text evidence="1 6">Belongs to the universal ribosomal protein uS7 family.</text>
</comment>
<feature type="domain" description="Small ribosomal subunit protein uS7" evidence="8">
    <location>
        <begin position="2"/>
        <end position="152"/>
    </location>
</feature>
<sequence>MPRKGPARKRKVEVDSVYGSILIAKLINRSMHDGKKSVAEKQVYSALTIIAEKTKEDAIKTFEKAIETIKPEMEVRARRVGGAAYQVPSQVRGERKESLAIRWLVNAARARSNSEFHTFGEKLAAELMDAAKGEGGAVKKRQDMEKNAESNKAFSHFKW</sequence>
<keyword evidence="4 6" id="KW-0689">Ribosomal protein</keyword>
<gene>
    <name evidence="6" type="primary">rpsG</name>
    <name evidence="9" type="ORF">US31_C0021G0004</name>
</gene>
<proteinExistence type="inferred from homology"/>
<dbReference type="InterPro" id="IPR036823">
    <property type="entry name" value="Ribosomal_uS7_dom_sf"/>
</dbReference>
<protein>
    <recommendedName>
        <fullName evidence="6">Small ribosomal subunit protein uS7</fullName>
    </recommendedName>
</protein>
<dbReference type="GO" id="GO:0003735">
    <property type="term" value="F:structural constituent of ribosome"/>
    <property type="evidence" value="ECO:0007669"/>
    <property type="project" value="InterPro"/>
</dbReference>
<evidence type="ECO:0000256" key="4">
    <source>
        <dbReference type="ARBA" id="ARBA00022980"/>
    </source>
</evidence>
<dbReference type="PATRIC" id="fig|1618331.3.peg.872"/>
<dbReference type="SUPFAM" id="SSF47973">
    <property type="entry name" value="Ribosomal protein S7"/>
    <property type="match status" value="1"/>
</dbReference>
<comment type="subunit">
    <text evidence="6">Part of the 30S ribosomal subunit. Contacts proteins S9 and S11.</text>
</comment>